<comment type="caution">
    <text evidence="1">The sequence shown here is derived from an EMBL/GenBank/DDBJ whole genome shotgun (WGS) entry which is preliminary data.</text>
</comment>
<dbReference type="Gene3D" id="3.40.390.10">
    <property type="entry name" value="Collagenase (Catalytic Domain)"/>
    <property type="match status" value="1"/>
</dbReference>
<name>A0A9W9EH12_9EURO</name>
<sequence length="176" mass="19692">MAGKYDFGKDTPDLDDWAGVVAHEISHVLSLPHQSQSPHALDQMELNSEAFSISSKKKKAFTDACQDMVNAKSYSTSTGFKTEFSREPERYAPFNAPLRLLTDFFPRIVNWDSITFYNRPVDAKKKKTVFNKKDGGTVPFSSWKSGPNQADIDQVNDIYKSPLGTVGAPPDYDCED</sequence>
<evidence type="ECO:0000313" key="2">
    <source>
        <dbReference type="Proteomes" id="UP001141434"/>
    </source>
</evidence>
<dbReference type="RefSeq" id="XP_056506955.1">
    <property type="nucleotide sequence ID" value="XM_056660457.1"/>
</dbReference>
<proteinExistence type="predicted"/>
<reference evidence="1" key="1">
    <citation type="submission" date="2022-11" db="EMBL/GenBank/DDBJ databases">
        <authorList>
            <person name="Petersen C."/>
        </authorList>
    </citation>
    <scope>NUCLEOTIDE SEQUENCE</scope>
    <source>
        <strain evidence="1">IBT 34128</strain>
    </source>
</reference>
<dbReference type="Proteomes" id="UP001141434">
    <property type="component" value="Unassembled WGS sequence"/>
</dbReference>
<gene>
    <name evidence="1" type="ORF">NUU61_009932</name>
</gene>
<keyword evidence="2" id="KW-1185">Reference proteome</keyword>
<reference evidence="1" key="2">
    <citation type="journal article" date="2023" name="IMA Fungus">
        <title>Comparative genomic study of the Penicillium genus elucidates a diverse pangenome and 15 lateral gene transfer events.</title>
        <authorList>
            <person name="Petersen C."/>
            <person name="Sorensen T."/>
            <person name="Nielsen M.R."/>
            <person name="Sondergaard T.E."/>
            <person name="Sorensen J.L."/>
            <person name="Fitzpatrick D.A."/>
            <person name="Frisvad J.C."/>
            <person name="Nielsen K.L."/>
        </authorList>
    </citation>
    <scope>NUCLEOTIDE SEQUENCE</scope>
    <source>
        <strain evidence="1">IBT 34128</strain>
    </source>
</reference>
<protein>
    <submittedName>
        <fullName evidence="1">Uncharacterized protein</fullName>
    </submittedName>
</protein>
<dbReference type="GeneID" id="81399626"/>
<dbReference type="EMBL" id="JAPMSZ010000012">
    <property type="protein sequence ID" value="KAJ5081668.1"/>
    <property type="molecule type" value="Genomic_DNA"/>
</dbReference>
<organism evidence="1 2">
    <name type="scientific">Penicillium alfredii</name>
    <dbReference type="NCBI Taxonomy" id="1506179"/>
    <lineage>
        <taxon>Eukaryota</taxon>
        <taxon>Fungi</taxon>
        <taxon>Dikarya</taxon>
        <taxon>Ascomycota</taxon>
        <taxon>Pezizomycotina</taxon>
        <taxon>Eurotiomycetes</taxon>
        <taxon>Eurotiomycetidae</taxon>
        <taxon>Eurotiales</taxon>
        <taxon>Aspergillaceae</taxon>
        <taxon>Penicillium</taxon>
    </lineage>
</organism>
<dbReference type="GO" id="GO:0008237">
    <property type="term" value="F:metallopeptidase activity"/>
    <property type="evidence" value="ECO:0007669"/>
    <property type="project" value="InterPro"/>
</dbReference>
<accession>A0A9W9EH12</accession>
<dbReference type="InterPro" id="IPR024079">
    <property type="entry name" value="MetalloPept_cat_dom_sf"/>
</dbReference>
<dbReference type="AlphaFoldDB" id="A0A9W9EH12"/>
<evidence type="ECO:0000313" key="1">
    <source>
        <dbReference type="EMBL" id="KAJ5081668.1"/>
    </source>
</evidence>
<dbReference type="SUPFAM" id="SSF55486">
    <property type="entry name" value="Metalloproteases ('zincins'), catalytic domain"/>
    <property type="match status" value="1"/>
</dbReference>